<dbReference type="PANTHER" id="PTHR32552">
    <property type="entry name" value="FERRICHROME IRON RECEPTOR-RELATED"/>
    <property type="match status" value="1"/>
</dbReference>
<dbReference type="Pfam" id="PF00593">
    <property type="entry name" value="TonB_dep_Rec_b-barrel"/>
    <property type="match status" value="1"/>
</dbReference>
<evidence type="ECO:0000256" key="3">
    <source>
        <dbReference type="ARBA" id="ARBA00022448"/>
    </source>
</evidence>
<evidence type="ECO:0000256" key="5">
    <source>
        <dbReference type="ARBA" id="ARBA00022496"/>
    </source>
</evidence>
<evidence type="ECO:0000259" key="16">
    <source>
        <dbReference type="Pfam" id="PF00593"/>
    </source>
</evidence>
<keyword evidence="3 14" id="KW-0813">Transport</keyword>
<keyword evidence="4 14" id="KW-1134">Transmembrane beta strand</keyword>
<evidence type="ECO:0000313" key="18">
    <source>
        <dbReference type="EMBL" id="AOZ10547.1"/>
    </source>
</evidence>
<organism evidence="18 19">
    <name type="scientific">Cupriavidus malaysiensis</name>
    <dbReference type="NCBI Taxonomy" id="367825"/>
    <lineage>
        <taxon>Bacteria</taxon>
        <taxon>Pseudomonadati</taxon>
        <taxon>Pseudomonadota</taxon>
        <taxon>Betaproteobacteria</taxon>
        <taxon>Burkholderiales</taxon>
        <taxon>Burkholderiaceae</taxon>
        <taxon>Cupriavidus</taxon>
    </lineage>
</organism>
<evidence type="ECO:0000256" key="13">
    <source>
        <dbReference type="ARBA" id="ARBA00023237"/>
    </source>
</evidence>
<dbReference type="PROSITE" id="PS52016">
    <property type="entry name" value="TONB_DEPENDENT_REC_3"/>
    <property type="match status" value="1"/>
</dbReference>
<dbReference type="Gene3D" id="2.170.130.10">
    <property type="entry name" value="TonB-dependent receptor, plug domain"/>
    <property type="match status" value="1"/>
</dbReference>
<keyword evidence="6 14" id="KW-0812">Transmembrane</keyword>
<dbReference type="InterPro" id="IPR039426">
    <property type="entry name" value="TonB-dep_rcpt-like"/>
</dbReference>
<evidence type="ECO:0000259" key="17">
    <source>
        <dbReference type="Pfam" id="PF07715"/>
    </source>
</evidence>
<evidence type="ECO:0000256" key="7">
    <source>
        <dbReference type="ARBA" id="ARBA00022729"/>
    </source>
</evidence>
<evidence type="ECO:0000256" key="14">
    <source>
        <dbReference type="PROSITE-ProRule" id="PRU01360"/>
    </source>
</evidence>
<keyword evidence="11 14" id="KW-0472">Membrane</keyword>
<keyword evidence="12 18" id="KW-0675">Receptor</keyword>
<reference evidence="18 19" key="1">
    <citation type="submission" date="2016-10" db="EMBL/GenBank/DDBJ databases">
        <title>Complete genome sequences of three Cupriavidus strains isolated from various Malaysian environments.</title>
        <authorList>
            <person name="Abdullah A.A.-A."/>
            <person name="Shafie N.A.H."/>
            <person name="Lau N.S."/>
        </authorList>
    </citation>
    <scope>NUCLEOTIDE SEQUENCE [LARGE SCALE GENOMIC DNA]</scope>
    <source>
        <strain evidence="18 19">USMAA1020</strain>
    </source>
</reference>
<sequence length="665" mass="72746">MASGKAGARRGADAQRADSTLTLGGVTVQASRSGKLSTRNVLTSVDVLGADRMVDQSVGYAWELFGQMPGVLLTDFNQGTTSGKLSFRGFNGEGEINAVKLLIDGIPSNSNDGNMPFIDGVFPLEIASLETVRGTNDPRYGLHNIAGNAGIQTLQGGNYARGRVGYGSFGTADTEAVAGYDNGNLAQNYAFGYRRSDGWRDHSRYDKLALSGKWFFTPDDGSWRVGAMARYYSGHAQEPGYLTGADAYTRPSASYAFNSTDEGTRETGQYSLHADTDLGETVSWASKIYLNTFRDRRYVTYSANVSQQERFADEQQFGASSVMTWRPRLEPSWLRGFALEGGVDMERQHNRSLRYTTVAQVRTAQTRDQAFDFDVYGAYVQAVLQPLPALRLVPAYRVDVIRGGFANGLNGQDYAINDYGTIGQPRISAVLAVADGYSLYGNWGRTFQAGTGAGAYKIPPRTADLSPSLNDGWEAGVKFRPAAWLEGRVAYWEQLASNEVKRKLNDPSGDYDNLGKTRRRGVDLQANLRPMAGLNLWFAYAFQMARIVDPGPGDGVTAGKQIDHVPDRMVSAGLDYQATPALRLSLWGSAQSSYYLEKTNSTGRYGAYALLNAGLGYRLAKSVMLDLQVKNLADRYYEYVWNDGTQNLHSPAPGRSFQATLTVGY</sequence>
<evidence type="ECO:0000256" key="8">
    <source>
        <dbReference type="ARBA" id="ARBA00023004"/>
    </source>
</evidence>
<feature type="domain" description="TonB-dependent receptor plug" evidence="17">
    <location>
        <begin position="39"/>
        <end position="147"/>
    </location>
</feature>
<dbReference type="EMBL" id="CP017755">
    <property type="protein sequence ID" value="AOZ10547.1"/>
    <property type="molecule type" value="Genomic_DNA"/>
</dbReference>
<accession>A0ABM6FFD6</accession>
<evidence type="ECO:0000256" key="15">
    <source>
        <dbReference type="RuleBase" id="RU003357"/>
    </source>
</evidence>
<evidence type="ECO:0000256" key="11">
    <source>
        <dbReference type="ARBA" id="ARBA00023136"/>
    </source>
</evidence>
<dbReference type="SUPFAM" id="SSF56935">
    <property type="entry name" value="Porins"/>
    <property type="match status" value="1"/>
</dbReference>
<dbReference type="InterPro" id="IPR012910">
    <property type="entry name" value="Plug_dom"/>
</dbReference>
<dbReference type="PANTHER" id="PTHR32552:SF68">
    <property type="entry name" value="FERRICHROME OUTER MEMBRANE TRANSPORTER_PHAGE RECEPTOR"/>
    <property type="match status" value="1"/>
</dbReference>
<keyword evidence="10 15" id="KW-0798">TonB box</keyword>
<dbReference type="InterPro" id="IPR036942">
    <property type="entry name" value="Beta-barrel_TonB_sf"/>
</dbReference>
<keyword evidence="13 14" id="KW-0998">Cell outer membrane</keyword>
<keyword evidence="9" id="KW-0406">Ion transport</keyword>
<keyword evidence="5" id="KW-0410">Iron transport</keyword>
<evidence type="ECO:0000256" key="12">
    <source>
        <dbReference type="ARBA" id="ARBA00023170"/>
    </source>
</evidence>
<dbReference type="Pfam" id="PF07715">
    <property type="entry name" value="Plug"/>
    <property type="match status" value="1"/>
</dbReference>
<dbReference type="InterPro" id="IPR037066">
    <property type="entry name" value="Plug_dom_sf"/>
</dbReference>
<protein>
    <submittedName>
        <fullName evidence="18">TonB-dependent receptor</fullName>
    </submittedName>
</protein>
<keyword evidence="7" id="KW-0732">Signal</keyword>
<name>A0ABM6FFD6_9BURK</name>
<feature type="domain" description="TonB-dependent receptor-like beta-barrel" evidence="16">
    <location>
        <begin position="203"/>
        <end position="632"/>
    </location>
</feature>
<evidence type="ECO:0000256" key="9">
    <source>
        <dbReference type="ARBA" id="ARBA00023065"/>
    </source>
</evidence>
<gene>
    <name evidence="18" type="ORF">BKK80_33900</name>
</gene>
<evidence type="ECO:0000313" key="19">
    <source>
        <dbReference type="Proteomes" id="UP000177515"/>
    </source>
</evidence>
<keyword evidence="19" id="KW-1185">Reference proteome</keyword>
<dbReference type="InterPro" id="IPR000531">
    <property type="entry name" value="Beta-barrel_TonB"/>
</dbReference>
<evidence type="ECO:0000256" key="1">
    <source>
        <dbReference type="ARBA" id="ARBA00004571"/>
    </source>
</evidence>
<evidence type="ECO:0000256" key="6">
    <source>
        <dbReference type="ARBA" id="ARBA00022692"/>
    </source>
</evidence>
<comment type="subcellular location">
    <subcellularLocation>
        <location evidence="1 14">Cell outer membrane</location>
        <topology evidence="1 14">Multi-pass membrane protein</topology>
    </subcellularLocation>
</comment>
<proteinExistence type="inferred from homology"/>
<evidence type="ECO:0000256" key="2">
    <source>
        <dbReference type="ARBA" id="ARBA00009810"/>
    </source>
</evidence>
<dbReference type="Gene3D" id="2.40.170.20">
    <property type="entry name" value="TonB-dependent receptor, beta-barrel domain"/>
    <property type="match status" value="1"/>
</dbReference>
<evidence type="ECO:0000256" key="4">
    <source>
        <dbReference type="ARBA" id="ARBA00022452"/>
    </source>
</evidence>
<comment type="similarity">
    <text evidence="2 14 15">Belongs to the TonB-dependent receptor family.</text>
</comment>
<evidence type="ECO:0000256" key="10">
    <source>
        <dbReference type="ARBA" id="ARBA00023077"/>
    </source>
</evidence>
<dbReference type="RefSeq" id="WP_071073026.1">
    <property type="nucleotide sequence ID" value="NZ_CP017755.1"/>
</dbReference>
<dbReference type="Proteomes" id="UP000177515">
    <property type="component" value="Chromosome 2"/>
</dbReference>
<keyword evidence="8" id="KW-0408">Iron</keyword>